<dbReference type="AlphaFoldDB" id="A0A1Y5I3T0"/>
<comment type="subcellular location">
    <subcellularLocation>
        <location evidence="1">Nucleus</location>
    </subcellularLocation>
</comment>
<dbReference type="GO" id="GO:0008270">
    <property type="term" value="F:zinc ion binding"/>
    <property type="evidence" value="ECO:0007669"/>
    <property type="project" value="UniProtKB-KW"/>
</dbReference>
<dbReference type="InterPro" id="IPR007042">
    <property type="entry name" value="SERRATE/Ars2_C"/>
</dbReference>
<keyword evidence="4" id="KW-0479">Metal-binding</keyword>
<comment type="similarity">
    <text evidence="2">Belongs to the ARS2 family.</text>
</comment>
<dbReference type="InterPro" id="IPR013087">
    <property type="entry name" value="Znf_C2H2_type"/>
</dbReference>
<feature type="region of interest" description="Disordered" evidence="5">
    <location>
        <begin position="231"/>
        <end position="259"/>
    </location>
</feature>
<protein>
    <recommendedName>
        <fullName evidence="6">C2H2-type domain-containing protein</fullName>
    </recommendedName>
</protein>
<dbReference type="InterPro" id="IPR021933">
    <property type="entry name" value="SERRATE/Ars2_N"/>
</dbReference>
<evidence type="ECO:0000256" key="2">
    <source>
        <dbReference type="ARBA" id="ARBA00005407"/>
    </source>
</evidence>
<dbReference type="Pfam" id="PF12066">
    <property type="entry name" value="SERRATE_Ars2_N"/>
    <property type="match status" value="1"/>
</dbReference>
<name>A0A1Y5I3T0_OSTTA</name>
<evidence type="ECO:0000259" key="6">
    <source>
        <dbReference type="PROSITE" id="PS50157"/>
    </source>
</evidence>
<evidence type="ECO:0000256" key="1">
    <source>
        <dbReference type="ARBA" id="ARBA00004123"/>
    </source>
</evidence>
<dbReference type="GO" id="GO:0016604">
    <property type="term" value="C:nuclear body"/>
    <property type="evidence" value="ECO:0007669"/>
    <property type="project" value="TreeGrafter"/>
</dbReference>
<dbReference type="EMBL" id="KZ155825">
    <property type="protein sequence ID" value="OUS44188.1"/>
    <property type="molecule type" value="Genomic_DNA"/>
</dbReference>
<dbReference type="GO" id="GO:0031053">
    <property type="term" value="P:primary miRNA processing"/>
    <property type="evidence" value="ECO:0007669"/>
    <property type="project" value="TreeGrafter"/>
</dbReference>
<dbReference type="InterPro" id="IPR039727">
    <property type="entry name" value="SE/Ars2"/>
</dbReference>
<dbReference type="PROSITE" id="PS50157">
    <property type="entry name" value="ZINC_FINGER_C2H2_2"/>
    <property type="match status" value="1"/>
</dbReference>
<keyword evidence="4" id="KW-0862">Zinc</keyword>
<dbReference type="Pfam" id="PF04959">
    <property type="entry name" value="ARS2"/>
    <property type="match status" value="1"/>
</dbReference>
<accession>A0A1Y5I3T0</accession>
<dbReference type="Proteomes" id="UP000195557">
    <property type="component" value="Unassembled WGS sequence"/>
</dbReference>
<evidence type="ECO:0000313" key="7">
    <source>
        <dbReference type="EMBL" id="OUS44188.1"/>
    </source>
</evidence>
<feature type="domain" description="C2H2-type" evidence="6">
    <location>
        <begin position="443"/>
        <end position="472"/>
    </location>
</feature>
<dbReference type="eggNOG" id="KOG2295">
    <property type="taxonomic scope" value="Eukaryota"/>
</dbReference>
<dbReference type="PROSITE" id="PS00028">
    <property type="entry name" value="ZINC_FINGER_C2H2_1"/>
    <property type="match status" value="1"/>
</dbReference>
<evidence type="ECO:0000256" key="5">
    <source>
        <dbReference type="SAM" id="MobiDB-lite"/>
    </source>
</evidence>
<sequence length="561" mass="62526">MASSASFSAKICVVGFLDDAPLYPAPDWMYAVICRAEWADSNVLPVDVSSFLPRQKGVTKYLYGNSGYAGARFAKACALLVDYLSTATLGSKGHRTIPESSILSIENSITMTVVEARDDGTAVKEGIDTTRTGMTIDGAEIAADAADEGDEDAIEARETTAERRYEEYQKENQEAFYERYWRDHRHDEHERARNDPRRLVETLARRDDVSRAHAQEFFTARESGSLDVYGAEEGGHDEGDDADVNMNEGGDNAEGGEQHHKKRSVAPIEAWHPVRLGFDFKQAGKLIAALDAEKGIEGNPLLNADEGVGMDTEASAEEDAATLETLGNEEGTAEKLDERLCYLIRVHGIDYYKRVSEMHPVTFLEKVTMTTTFSKRDPKPAEPVRPVAENPYGVRWSAALDGNVKRRITEGDPQVKKLGTEEIERKLEEWVQSCVVKHDEQRYGCALNCTKLFVAPEFLVKHVKTKHASAYEQQRESLIDEQFHRNVLEYLKYEENRKASKRGRRKGGMFGGMMMMPGADGQFIQVPVAAQGGARMIQGMARYTDLDASVPERVVIDYGDI</sequence>
<dbReference type="PANTHER" id="PTHR13165">
    <property type="entry name" value="ARSENITE-RESISTANCE PROTEIN 2"/>
    <property type="match status" value="1"/>
</dbReference>
<dbReference type="PANTHER" id="PTHR13165:SF0">
    <property type="entry name" value="SERRATE RNA EFFECTOR MOLECULE HOMOLOG"/>
    <property type="match status" value="1"/>
</dbReference>
<keyword evidence="4" id="KW-0863">Zinc-finger</keyword>
<organism evidence="7">
    <name type="scientific">Ostreococcus tauri</name>
    <name type="common">Marine green alga</name>
    <dbReference type="NCBI Taxonomy" id="70448"/>
    <lineage>
        <taxon>Eukaryota</taxon>
        <taxon>Viridiplantae</taxon>
        <taxon>Chlorophyta</taxon>
        <taxon>Mamiellophyceae</taxon>
        <taxon>Mamiellales</taxon>
        <taxon>Bathycoccaceae</taxon>
        <taxon>Ostreococcus</taxon>
    </lineage>
</organism>
<evidence type="ECO:0000256" key="3">
    <source>
        <dbReference type="ARBA" id="ARBA00023242"/>
    </source>
</evidence>
<keyword evidence="3" id="KW-0539">Nucleus</keyword>
<proteinExistence type="inferred from homology"/>
<gene>
    <name evidence="7" type="ORF">BE221DRAFT_146918</name>
</gene>
<evidence type="ECO:0000256" key="4">
    <source>
        <dbReference type="PROSITE-ProRule" id="PRU00042"/>
    </source>
</evidence>
<reference evidence="7" key="1">
    <citation type="submission" date="2017-04" db="EMBL/GenBank/DDBJ databases">
        <title>Population genomics of picophytoplankton unveils novel chromosome hypervariability.</title>
        <authorList>
            <consortium name="DOE Joint Genome Institute"/>
            <person name="Blanc-Mathieu R."/>
            <person name="Krasovec M."/>
            <person name="Hebrard M."/>
            <person name="Yau S."/>
            <person name="Desgranges E."/>
            <person name="Martin J."/>
            <person name="Schackwitz W."/>
            <person name="Kuo A."/>
            <person name="Salin G."/>
            <person name="Donnadieu C."/>
            <person name="Desdevises Y."/>
            <person name="Sanchez-Ferandin S."/>
            <person name="Moreau H."/>
            <person name="Rivals E."/>
            <person name="Grigoriev I.V."/>
            <person name="Grimsley N."/>
            <person name="Eyre-Walker A."/>
            <person name="Piganeau G."/>
        </authorList>
    </citation>
    <scope>NUCLEOTIDE SEQUENCE [LARGE SCALE GENOMIC DNA]</scope>
    <source>
        <strain evidence="7">RCC 1115</strain>
    </source>
</reference>